<dbReference type="EMBL" id="BTRK01000003">
    <property type="protein sequence ID" value="GMR41174.1"/>
    <property type="molecule type" value="Genomic_DNA"/>
</dbReference>
<keyword evidence="3" id="KW-1185">Reference proteome</keyword>
<dbReference type="InterPro" id="IPR007284">
    <property type="entry name" value="Ground-like_dom"/>
</dbReference>
<comment type="caution">
    <text evidence="2">The sequence shown here is derived from an EMBL/GenBank/DDBJ whole genome shotgun (WGS) entry which is preliminary data.</text>
</comment>
<evidence type="ECO:0000259" key="1">
    <source>
        <dbReference type="Pfam" id="PF04155"/>
    </source>
</evidence>
<protein>
    <recommendedName>
        <fullName evidence="1">Ground-like domain-containing protein</fullName>
    </recommendedName>
</protein>
<evidence type="ECO:0000313" key="3">
    <source>
        <dbReference type="Proteomes" id="UP001328107"/>
    </source>
</evidence>
<feature type="non-terminal residue" evidence="2">
    <location>
        <position position="183"/>
    </location>
</feature>
<gene>
    <name evidence="2" type="ORF">PMAYCL1PPCAC_11369</name>
</gene>
<dbReference type="Pfam" id="PF04155">
    <property type="entry name" value="Ground-like"/>
    <property type="match status" value="1"/>
</dbReference>
<dbReference type="AlphaFoldDB" id="A0AAN4ZKT0"/>
<proteinExistence type="predicted"/>
<feature type="non-terminal residue" evidence="2">
    <location>
        <position position="1"/>
    </location>
</feature>
<dbReference type="Proteomes" id="UP001328107">
    <property type="component" value="Unassembled WGS sequence"/>
</dbReference>
<organism evidence="2 3">
    <name type="scientific">Pristionchus mayeri</name>
    <dbReference type="NCBI Taxonomy" id="1317129"/>
    <lineage>
        <taxon>Eukaryota</taxon>
        <taxon>Metazoa</taxon>
        <taxon>Ecdysozoa</taxon>
        <taxon>Nematoda</taxon>
        <taxon>Chromadorea</taxon>
        <taxon>Rhabditida</taxon>
        <taxon>Rhabditina</taxon>
        <taxon>Diplogasteromorpha</taxon>
        <taxon>Diplogasteroidea</taxon>
        <taxon>Neodiplogasteridae</taxon>
        <taxon>Pristionchus</taxon>
    </lineage>
</organism>
<accession>A0AAN4ZKT0</accession>
<evidence type="ECO:0000313" key="2">
    <source>
        <dbReference type="EMBL" id="GMR41174.1"/>
    </source>
</evidence>
<name>A0AAN4ZKT0_9BILA</name>
<sequence>QHPQLVQQFRPTVQQYQYQRMNNAHVRYFLRQNLQPAYAQPRQVFMQQMQPVQQQHQQQPQLQKADKVTSISKRQIQAAAEMQMGGRYNVICARGDFSYITNTEIFCQQTVGDVTCYAFKQLSEPTPHVDVVHVAPHHTTVTHMGGGGYYGGGYATPYMHGHVDVYPSHHQGGYYGGHHHHHC</sequence>
<feature type="domain" description="Ground-like" evidence="1">
    <location>
        <begin position="65"/>
        <end position="119"/>
    </location>
</feature>
<reference evidence="3" key="1">
    <citation type="submission" date="2022-10" db="EMBL/GenBank/DDBJ databases">
        <title>Genome assembly of Pristionchus species.</title>
        <authorList>
            <person name="Yoshida K."/>
            <person name="Sommer R.J."/>
        </authorList>
    </citation>
    <scope>NUCLEOTIDE SEQUENCE [LARGE SCALE GENOMIC DNA]</scope>
    <source>
        <strain evidence="3">RS5460</strain>
    </source>
</reference>